<evidence type="ECO:0000256" key="9">
    <source>
        <dbReference type="SAM" id="Phobius"/>
    </source>
</evidence>
<dbReference type="InterPro" id="IPR000014">
    <property type="entry name" value="PAS"/>
</dbReference>
<dbReference type="PROSITE" id="PS50113">
    <property type="entry name" value="PAC"/>
    <property type="match status" value="1"/>
</dbReference>
<dbReference type="Gene3D" id="1.10.287.130">
    <property type="match status" value="1"/>
</dbReference>
<dbReference type="SUPFAM" id="SSF55874">
    <property type="entry name" value="ATPase domain of HSP90 chaperone/DNA topoisomerase II/histidine kinase"/>
    <property type="match status" value="1"/>
</dbReference>
<dbReference type="InterPro" id="IPR000700">
    <property type="entry name" value="PAS-assoc_C"/>
</dbReference>
<dbReference type="AlphaFoldDB" id="A0A444JB84"/>
<comment type="caution">
    <text evidence="13">The sequence shown here is derived from an EMBL/GenBank/DDBJ whole genome shotgun (WGS) entry which is preliminary data.</text>
</comment>
<keyword evidence="9" id="KW-0812">Transmembrane</keyword>
<dbReference type="FunFam" id="1.10.287.130:FF:000002">
    <property type="entry name" value="Two-component osmosensing histidine kinase"/>
    <property type="match status" value="1"/>
</dbReference>
<dbReference type="Pfam" id="PF08448">
    <property type="entry name" value="PAS_4"/>
    <property type="match status" value="1"/>
</dbReference>
<organism evidence="13 14">
    <name type="scientific">Candidatus Electrothrix marina</name>
    <dbReference type="NCBI Taxonomy" id="1859130"/>
    <lineage>
        <taxon>Bacteria</taxon>
        <taxon>Pseudomonadati</taxon>
        <taxon>Thermodesulfobacteriota</taxon>
        <taxon>Desulfobulbia</taxon>
        <taxon>Desulfobulbales</taxon>
        <taxon>Desulfobulbaceae</taxon>
        <taxon>Candidatus Electrothrix</taxon>
    </lineage>
</organism>
<evidence type="ECO:0000256" key="2">
    <source>
        <dbReference type="ARBA" id="ARBA00012438"/>
    </source>
</evidence>
<evidence type="ECO:0000313" key="14">
    <source>
        <dbReference type="Proteomes" id="UP000288892"/>
    </source>
</evidence>
<dbReference type="CDD" id="cd00082">
    <property type="entry name" value="HisKA"/>
    <property type="match status" value="1"/>
</dbReference>
<keyword evidence="8" id="KW-0902">Two-component regulatory system</keyword>
<dbReference type="SMART" id="SM00091">
    <property type="entry name" value="PAS"/>
    <property type="match status" value="1"/>
</dbReference>
<accession>A0A444JB84</accession>
<evidence type="ECO:0000259" key="12">
    <source>
        <dbReference type="PROSITE" id="PS50113"/>
    </source>
</evidence>
<keyword evidence="5" id="KW-0547">Nucleotide-binding</keyword>
<dbReference type="EC" id="2.7.13.3" evidence="2"/>
<dbReference type="SMART" id="SM00062">
    <property type="entry name" value="PBPb"/>
    <property type="match status" value="1"/>
</dbReference>
<keyword evidence="7" id="KW-0067">ATP-binding</keyword>
<keyword evidence="3" id="KW-0597">Phosphoprotein</keyword>
<keyword evidence="4 13" id="KW-0808">Transferase</keyword>
<evidence type="ECO:0000256" key="1">
    <source>
        <dbReference type="ARBA" id="ARBA00000085"/>
    </source>
</evidence>
<dbReference type="InterPro" id="IPR036890">
    <property type="entry name" value="HATPase_C_sf"/>
</dbReference>
<dbReference type="Gene3D" id="3.30.450.20">
    <property type="entry name" value="PAS domain"/>
    <property type="match status" value="1"/>
</dbReference>
<evidence type="ECO:0000256" key="8">
    <source>
        <dbReference type="ARBA" id="ARBA00023012"/>
    </source>
</evidence>
<evidence type="ECO:0000256" key="4">
    <source>
        <dbReference type="ARBA" id="ARBA00022679"/>
    </source>
</evidence>
<feature type="non-terminal residue" evidence="13">
    <location>
        <position position="772"/>
    </location>
</feature>
<keyword evidence="6" id="KW-0418">Kinase</keyword>
<evidence type="ECO:0000259" key="11">
    <source>
        <dbReference type="PROSITE" id="PS50112"/>
    </source>
</evidence>
<dbReference type="Gene3D" id="3.30.565.10">
    <property type="entry name" value="Histidine kinase-like ATPase, C-terminal domain"/>
    <property type="match status" value="1"/>
</dbReference>
<feature type="domain" description="PAC" evidence="12">
    <location>
        <begin position="558"/>
        <end position="610"/>
    </location>
</feature>
<evidence type="ECO:0000313" key="13">
    <source>
        <dbReference type="EMBL" id="RWX50341.1"/>
    </source>
</evidence>
<feature type="domain" description="PAS" evidence="11">
    <location>
        <begin position="471"/>
        <end position="516"/>
    </location>
</feature>
<dbReference type="PANTHER" id="PTHR43047">
    <property type="entry name" value="TWO-COMPONENT HISTIDINE PROTEIN KINASE"/>
    <property type="match status" value="1"/>
</dbReference>
<feature type="transmembrane region" description="Helical" evidence="9">
    <location>
        <begin position="430"/>
        <end position="452"/>
    </location>
</feature>
<evidence type="ECO:0000256" key="7">
    <source>
        <dbReference type="ARBA" id="ARBA00022840"/>
    </source>
</evidence>
<sequence length="772" mass="87387">MAEVLKQVEQENLEAAMSMVRTEERSRLFTFSAETMPLNMAIFARVDNGAIHDLASLQGKRLASYTGYSLQKIMQEQIPGASFVMAEDAMNMLQLVVRGQADAAIQELHSGRYMLRNYYLNNLEVKSYAQFRGLDQLQGHSYLVRRDLPLLQSILDKAYLSLSEEDKQNIWKKWLGSSDLPRPLFTEEEQQWLAAHPTIPFTFDPDRAPVEFTDEQCVDEQCRPQGISGDYLLHLEKILDVQFKPVFSESWNQARQRVENGRALLLPALAETPEREKDFLFTSPYLSLPVAIFSAANVAYLGDLEALDGKKVAVVDGYAVQEWLLRDHPQLDLLPVETITQALQMVAQGKAFAFVGSLLSTSYYIGQTGLTQIRVAGETPYTYQLSMAVPKNFPLLRSILQKGTDTISKPERDAVYHRWISVQYTHAVDYRLLLTVSAGASLLFLLFSFWTWRMIREVRLRRKTEEALRENEHLLSDIIQFFPEAVLVIDREGVVLAWNRAMEELTGVAAEEMLGKGDYAYAVPFYGKPKPILIDLAGRSVLELEAPYAQVHIEGDRITAENSSVSLQGRPVCLLGIASVFRDSQGKIIAAIESIRDVTADRQAEIELRQARDTAESAAKAKSEFLATMSHEIRTPMNAIINLIRLLLDTRLDREQREYAEISMSSSELLLSLINDILDFSKIEAGKLELDQTAFDLRELVETVSNPMRMKAEDKGLYLHLEISSEVHPFLIGDPVRLQQILLNFLNNAVKFTERGGINLRIIAQEEENDLL</sequence>
<evidence type="ECO:0000259" key="10">
    <source>
        <dbReference type="PROSITE" id="PS50109"/>
    </source>
</evidence>
<dbReference type="Pfam" id="PF00497">
    <property type="entry name" value="SBP_bac_3"/>
    <property type="match status" value="1"/>
</dbReference>
<evidence type="ECO:0000256" key="3">
    <source>
        <dbReference type="ARBA" id="ARBA00022553"/>
    </source>
</evidence>
<dbReference type="SUPFAM" id="SSF47384">
    <property type="entry name" value="Homodimeric domain of signal transducing histidine kinase"/>
    <property type="match status" value="1"/>
</dbReference>
<dbReference type="Proteomes" id="UP000288892">
    <property type="component" value="Unassembled WGS sequence"/>
</dbReference>
<dbReference type="NCBIfam" id="TIGR00229">
    <property type="entry name" value="sensory_box"/>
    <property type="match status" value="1"/>
</dbReference>
<protein>
    <recommendedName>
        <fullName evidence="2">histidine kinase</fullName>
        <ecNumber evidence="2">2.7.13.3</ecNumber>
    </recommendedName>
</protein>
<evidence type="ECO:0000256" key="5">
    <source>
        <dbReference type="ARBA" id="ARBA00022741"/>
    </source>
</evidence>
<dbReference type="Pfam" id="PF00512">
    <property type="entry name" value="HisKA"/>
    <property type="match status" value="1"/>
</dbReference>
<gene>
    <name evidence="13" type="ORF">VU01_13361</name>
</gene>
<dbReference type="PROSITE" id="PS50112">
    <property type="entry name" value="PAS"/>
    <property type="match status" value="1"/>
</dbReference>
<dbReference type="CDD" id="cd00130">
    <property type="entry name" value="PAS"/>
    <property type="match status" value="1"/>
</dbReference>
<dbReference type="PROSITE" id="PS50109">
    <property type="entry name" value="HIS_KIN"/>
    <property type="match status" value="1"/>
</dbReference>
<dbReference type="SUPFAM" id="SSF55785">
    <property type="entry name" value="PYP-like sensor domain (PAS domain)"/>
    <property type="match status" value="1"/>
</dbReference>
<keyword evidence="9" id="KW-0472">Membrane</keyword>
<dbReference type="InterPro" id="IPR036097">
    <property type="entry name" value="HisK_dim/P_sf"/>
</dbReference>
<dbReference type="Gene3D" id="3.40.190.10">
    <property type="entry name" value="Periplasmic binding protein-like II"/>
    <property type="match status" value="3"/>
</dbReference>
<dbReference type="SMART" id="SM00388">
    <property type="entry name" value="HisKA"/>
    <property type="match status" value="1"/>
</dbReference>
<dbReference type="GO" id="GO:0000155">
    <property type="term" value="F:phosphorelay sensor kinase activity"/>
    <property type="evidence" value="ECO:0007669"/>
    <property type="project" value="InterPro"/>
</dbReference>
<proteinExistence type="predicted"/>
<keyword evidence="9" id="KW-1133">Transmembrane helix</keyword>
<dbReference type="CDD" id="cd01007">
    <property type="entry name" value="PBP2_BvgS_HisK_like"/>
    <property type="match status" value="2"/>
</dbReference>
<dbReference type="InterPro" id="IPR013656">
    <property type="entry name" value="PAS_4"/>
</dbReference>
<keyword evidence="14" id="KW-1185">Reference proteome</keyword>
<feature type="domain" description="Histidine kinase" evidence="10">
    <location>
        <begin position="628"/>
        <end position="772"/>
    </location>
</feature>
<dbReference type="EMBL" id="MTKS01000336">
    <property type="protein sequence ID" value="RWX50341.1"/>
    <property type="molecule type" value="Genomic_DNA"/>
</dbReference>
<reference evidence="13 14" key="1">
    <citation type="submission" date="2017-01" db="EMBL/GenBank/DDBJ databases">
        <title>The cable genome- insights into the physiology and evolution of filamentous bacteria capable of sulfide oxidation via long distance electron transfer.</title>
        <authorList>
            <person name="Schreiber L."/>
            <person name="Bjerg J.T."/>
            <person name="Boggild A."/>
            <person name="Van De Vossenberg J."/>
            <person name="Meysman F."/>
            <person name="Nielsen L.P."/>
            <person name="Schramm A."/>
            <person name="Kjeldsen K.U."/>
        </authorList>
    </citation>
    <scope>NUCLEOTIDE SEQUENCE [LARGE SCALE GENOMIC DNA]</scope>
    <source>
        <strain evidence="13">A5</strain>
    </source>
</reference>
<dbReference type="InterPro" id="IPR005467">
    <property type="entry name" value="His_kinase_dom"/>
</dbReference>
<dbReference type="InterPro" id="IPR035965">
    <property type="entry name" value="PAS-like_dom_sf"/>
</dbReference>
<evidence type="ECO:0000256" key="6">
    <source>
        <dbReference type="ARBA" id="ARBA00022777"/>
    </source>
</evidence>
<comment type="catalytic activity">
    <reaction evidence="1">
        <text>ATP + protein L-histidine = ADP + protein N-phospho-L-histidine.</text>
        <dbReference type="EC" id="2.7.13.3"/>
    </reaction>
</comment>
<name>A0A444JB84_9BACT</name>
<dbReference type="InterPro" id="IPR003661">
    <property type="entry name" value="HisK_dim/P_dom"/>
</dbReference>
<dbReference type="SUPFAM" id="SSF53850">
    <property type="entry name" value="Periplasmic binding protein-like II"/>
    <property type="match status" value="2"/>
</dbReference>
<dbReference type="InterPro" id="IPR001638">
    <property type="entry name" value="Solute-binding_3/MltF_N"/>
</dbReference>
<dbReference type="GO" id="GO:0005524">
    <property type="term" value="F:ATP binding"/>
    <property type="evidence" value="ECO:0007669"/>
    <property type="project" value="UniProtKB-KW"/>
</dbReference>